<evidence type="ECO:0000256" key="2">
    <source>
        <dbReference type="ARBA" id="ARBA00022148"/>
    </source>
</evidence>
<dbReference type="PANTHER" id="PTHR24356:SF1">
    <property type="entry name" value="SERINE_THREONINE-PROTEIN KINASE GREATWALL"/>
    <property type="match status" value="1"/>
</dbReference>
<evidence type="ECO:0000259" key="12">
    <source>
        <dbReference type="PROSITE" id="PS50011"/>
    </source>
</evidence>
<keyword evidence="5 9" id="KW-0547">Nucleotide-binding</keyword>
<evidence type="ECO:0000256" key="3">
    <source>
        <dbReference type="ARBA" id="ARBA00022527"/>
    </source>
</evidence>
<dbReference type="Pfam" id="PF00069">
    <property type="entry name" value="Pkinase"/>
    <property type="match status" value="1"/>
</dbReference>
<organism evidence="13 14">
    <name type="scientific">Allacma fusca</name>
    <dbReference type="NCBI Taxonomy" id="39272"/>
    <lineage>
        <taxon>Eukaryota</taxon>
        <taxon>Metazoa</taxon>
        <taxon>Ecdysozoa</taxon>
        <taxon>Arthropoda</taxon>
        <taxon>Hexapoda</taxon>
        <taxon>Collembola</taxon>
        <taxon>Symphypleona</taxon>
        <taxon>Sminthuridae</taxon>
        <taxon>Allacma</taxon>
    </lineage>
</organism>
<keyword evidence="3 10" id="KW-0723">Serine/threonine-protein kinase</keyword>
<evidence type="ECO:0000256" key="4">
    <source>
        <dbReference type="ARBA" id="ARBA00022679"/>
    </source>
</evidence>
<keyword evidence="7 9" id="KW-0067">ATP-binding</keyword>
<dbReference type="PROSITE" id="PS00108">
    <property type="entry name" value="PROTEIN_KINASE_ST"/>
    <property type="match status" value="1"/>
</dbReference>
<evidence type="ECO:0000313" key="13">
    <source>
        <dbReference type="EMBL" id="CAG7723242.1"/>
    </source>
</evidence>
<comment type="similarity">
    <text evidence="10">Belongs to the protein kinase superfamily.</text>
</comment>
<feature type="binding site" evidence="9">
    <location>
        <position position="39"/>
    </location>
    <ligand>
        <name>ATP</name>
        <dbReference type="ChEBI" id="CHEBI:30616"/>
    </ligand>
</feature>
<evidence type="ECO:0000256" key="9">
    <source>
        <dbReference type="PROSITE-ProRule" id="PRU10141"/>
    </source>
</evidence>
<dbReference type="EMBL" id="CAJVCH010096979">
    <property type="protein sequence ID" value="CAG7723242.1"/>
    <property type="molecule type" value="Genomic_DNA"/>
</dbReference>
<evidence type="ECO:0000256" key="8">
    <source>
        <dbReference type="ARBA" id="ARBA00033099"/>
    </source>
</evidence>
<evidence type="ECO:0000256" key="5">
    <source>
        <dbReference type="ARBA" id="ARBA00022741"/>
    </source>
</evidence>
<dbReference type="InterPro" id="IPR008271">
    <property type="entry name" value="Ser/Thr_kinase_AS"/>
</dbReference>
<dbReference type="SMART" id="SM00220">
    <property type="entry name" value="S_TKc"/>
    <property type="match status" value="1"/>
</dbReference>
<dbReference type="GO" id="GO:0004674">
    <property type="term" value="F:protein serine/threonine kinase activity"/>
    <property type="evidence" value="ECO:0007669"/>
    <property type="project" value="UniProtKB-KW"/>
</dbReference>
<gene>
    <name evidence="13" type="ORF">AFUS01_LOCUS12340</name>
</gene>
<evidence type="ECO:0000256" key="10">
    <source>
        <dbReference type="RuleBase" id="RU000304"/>
    </source>
</evidence>
<reference evidence="13" key="1">
    <citation type="submission" date="2021-06" db="EMBL/GenBank/DDBJ databases">
        <authorList>
            <person name="Hodson N. C."/>
            <person name="Mongue J. A."/>
            <person name="Jaron S. K."/>
        </authorList>
    </citation>
    <scope>NUCLEOTIDE SEQUENCE</scope>
</reference>
<dbReference type="InterPro" id="IPR017441">
    <property type="entry name" value="Protein_kinase_ATP_BS"/>
</dbReference>
<evidence type="ECO:0000313" key="14">
    <source>
        <dbReference type="Proteomes" id="UP000708208"/>
    </source>
</evidence>
<dbReference type="Proteomes" id="UP000708208">
    <property type="component" value="Unassembled WGS sequence"/>
</dbReference>
<dbReference type="AlphaFoldDB" id="A0A8J2NRM2"/>
<comment type="caution">
    <text evidence="13">The sequence shown here is derived from an EMBL/GenBank/DDBJ whole genome shotgun (WGS) entry which is preliminary data.</text>
</comment>
<evidence type="ECO:0000256" key="7">
    <source>
        <dbReference type="ARBA" id="ARBA00022840"/>
    </source>
</evidence>
<dbReference type="InterPro" id="IPR050236">
    <property type="entry name" value="Ser_Thr_kinase_AGC"/>
</dbReference>
<keyword evidence="14" id="KW-1185">Reference proteome</keyword>
<dbReference type="PROSITE" id="PS00107">
    <property type="entry name" value="PROTEIN_KINASE_ATP"/>
    <property type="match status" value="1"/>
</dbReference>
<feature type="region of interest" description="Disordered" evidence="11">
    <location>
        <begin position="326"/>
        <end position="349"/>
    </location>
</feature>
<protein>
    <recommendedName>
        <fullName evidence="2">Serine/threonine-protein kinase greatwall</fullName>
        <ecNumber evidence="1">2.7.11.1</ecNumber>
    </recommendedName>
    <alternativeName>
        <fullName evidence="8">Microtubule-associated serine/threonine-protein kinase-like</fullName>
    </alternativeName>
</protein>
<evidence type="ECO:0000256" key="11">
    <source>
        <dbReference type="SAM" id="MobiDB-lite"/>
    </source>
</evidence>
<evidence type="ECO:0000256" key="6">
    <source>
        <dbReference type="ARBA" id="ARBA00022777"/>
    </source>
</evidence>
<feature type="domain" description="Protein kinase" evidence="12">
    <location>
        <begin position="10"/>
        <end position="265"/>
    </location>
</feature>
<keyword evidence="6" id="KW-0418">Kinase</keyword>
<sequence length="349" mass="40147">MEIENKYKDLVSFAIIGEGSFAKVYKAVDPKTNKKYALKVQSLAKSKINLLERDIHVRGDPAFIVRAYFTGVDSLNTYILQDYFEGDLTLFPFRDLFKASYVAHQIGRCITYLHSVGIIHRDIKPTNLLMTYDYRVKLTDFGISARVGEEVHHISGTPAYIAPEAIHCQPCLPASDWFAFGLVIFYLMTGKCFSQSTTFLESHNYISNSKNVKTRICLIDDADMQAYVRQYLHYRASDRTTYTKSLEQLGGTMQATVKMTHDEFLATTDGRTLISRRPKYIMNEKMLDKAFFFDKFTRIDGVHAAKFRNREKGRFIKENTIPLYHGSPQRSNCQPAEDDSGYFLRERKS</sequence>
<dbReference type="GO" id="GO:0005524">
    <property type="term" value="F:ATP binding"/>
    <property type="evidence" value="ECO:0007669"/>
    <property type="project" value="UniProtKB-UniRule"/>
</dbReference>
<proteinExistence type="inferred from homology"/>
<name>A0A8J2NRM2_9HEXA</name>
<keyword evidence="4" id="KW-0808">Transferase</keyword>
<evidence type="ECO:0000256" key="1">
    <source>
        <dbReference type="ARBA" id="ARBA00012513"/>
    </source>
</evidence>
<dbReference type="PANTHER" id="PTHR24356">
    <property type="entry name" value="SERINE/THREONINE-PROTEIN KINASE"/>
    <property type="match status" value="1"/>
</dbReference>
<dbReference type="InterPro" id="IPR000719">
    <property type="entry name" value="Prot_kinase_dom"/>
</dbReference>
<dbReference type="PROSITE" id="PS50011">
    <property type="entry name" value="PROTEIN_KINASE_DOM"/>
    <property type="match status" value="1"/>
</dbReference>
<dbReference type="OrthoDB" id="4062651at2759"/>
<accession>A0A8J2NRM2</accession>
<dbReference type="EC" id="2.7.11.1" evidence="1"/>